<name>A0ABX7GS03_9GAMM</name>
<evidence type="ECO:0000256" key="2">
    <source>
        <dbReference type="SAM" id="SignalP"/>
    </source>
</evidence>
<protein>
    <recommendedName>
        <fullName evidence="5">FecR family protein</fullName>
    </recommendedName>
</protein>
<feature type="signal peptide" evidence="2">
    <location>
        <begin position="1"/>
        <end position="29"/>
    </location>
</feature>
<feature type="region of interest" description="Disordered" evidence="1">
    <location>
        <begin position="559"/>
        <end position="655"/>
    </location>
</feature>
<dbReference type="PROSITE" id="PS51257">
    <property type="entry name" value="PROKAR_LIPOPROTEIN"/>
    <property type="match status" value="1"/>
</dbReference>
<evidence type="ECO:0008006" key="5">
    <source>
        <dbReference type="Google" id="ProtNLM"/>
    </source>
</evidence>
<keyword evidence="2" id="KW-0732">Signal</keyword>
<dbReference type="InterPro" id="IPR046535">
    <property type="entry name" value="DUF6600"/>
</dbReference>
<evidence type="ECO:0000313" key="3">
    <source>
        <dbReference type="EMBL" id="QRN52831.1"/>
    </source>
</evidence>
<feature type="compositionally biased region" description="Basic and acidic residues" evidence="1">
    <location>
        <begin position="579"/>
        <end position="597"/>
    </location>
</feature>
<organism evidence="3 4">
    <name type="scientific">Dyella caseinilytica</name>
    <dbReference type="NCBI Taxonomy" id="1849581"/>
    <lineage>
        <taxon>Bacteria</taxon>
        <taxon>Pseudomonadati</taxon>
        <taxon>Pseudomonadota</taxon>
        <taxon>Gammaproteobacteria</taxon>
        <taxon>Lysobacterales</taxon>
        <taxon>Rhodanobacteraceae</taxon>
        <taxon>Dyella</taxon>
    </lineage>
</organism>
<feature type="compositionally biased region" description="Low complexity" evidence="1">
    <location>
        <begin position="641"/>
        <end position="655"/>
    </location>
</feature>
<dbReference type="Pfam" id="PF20245">
    <property type="entry name" value="DUF6600"/>
    <property type="match status" value="1"/>
</dbReference>
<evidence type="ECO:0000313" key="4">
    <source>
        <dbReference type="Proteomes" id="UP000663181"/>
    </source>
</evidence>
<feature type="chain" id="PRO_5046286710" description="FecR family protein" evidence="2">
    <location>
        <begin position="30"/>
        <end position="655"/>
    </location>
</feature>
<dbReference type="PANTHER" id="PTHR38731:SF3">
    <property type="entry name" value="BLL6125 PROTEIN"/>
    <property type="match status" value="1"/>
</dbReference>
<sequence>MRVFHASPLRSWQILFALLLLIGAGCVHAQSADDQGNDAGDPPSRVAGLAYVDGDLGLMPAGSTTWTSADLNRPLTNGDKLSSGPGGRAELDLGGAALRISGQTDIGILNLNGQTGQFELTQGSLNISVRSIDQGSTYEIDTPTLALVIDQPGNYRVDVPADGSSTTVGVNDGLATVYGENNAQREVFSGRRYQFTGSALTDVMVSDITSSDAFDLWCNDRDTQEGNDASAQYVSNDMVGSDDLDGWGSWEEDEDYGSIWYPVNVVAGWAPYRFGHWVWVWPWGWTWVDDLPWGFAPYHYGRWAFIHHRWGWIPGPRHARPIYAPALVAFVGGGKDHPVGWFPLGPHDVYNPWYRASRNYYTSVNLANIGPGRYADQTHLIDTLHNQYSVYQSGRGVPGASYAYRNTPEALTAVSAQAFASASSVRNSQVHLNAQQLASASLIWPTDLQRPASTSFGQPRLIDARPLPSAGFNRQVVAVGRPSAAVAATASVHAGQPASHVRVLNVRPNAPVISHDQVVGNAEVVRSSRVAAPPPSQPMPEQTEAQPAMLPQVPHFQPAQQVQSVEQVERYQPATRTYTPREEDPVQQRFDTAERSHQYVPEQRPPSANPSYESYARPDAVRPESQGRSSSPETHAENAPRPHASAPAPARNEGH</sequence>
<dbReference type="EMBL" id="CP064030">
    <property type="protein sequence ID" value="QRN52831.1"/>
    <property type="molecule type" value="Genomic_DNA"/>
</dbReference>
<keyword evidence="4" id="KW-1185">Reference proteome</keyword>
<dbReference type="Proteomes" id="UP000663181">
    <property type="component" value="Chromosome"/>
</dbReference>
<dbReference type="RefSeq" id="WP_188800066.1">
    <property type="nucleotide sequence ID" value="NZ_BMIZ01000002.1"/>
</dbReference>
<evidence type="ECO:0000256" key="1">
    <source>
        <dbReference type="SAM" id="MobiDB-lite"/>
    </source>
</evidence>
<gene>
    <name evidence="3" type="ORF">ISN74_15460</name>
</gene>
<proteinExistence type="predicted"/>
<accession>A0ABX7GS03</accession>
<dbReference type="PANTHER" id="PTHR38731">
    <property type="entry name" value="LIPL45-RELATED LIPOPROTEIN-RELATED"/>
    <property type="match status" value="1"/>
</dbReference>
<reference evidence="3 4" key="1">
    <citation type="submission" date="2020-10" db="EMBL/GenBank/DDBJ databases">
        <title>Phylogeny of dyella-like bacteria.</title>
        <authorList>
            <person name="Fu J."/>
        </authorList>
    </citation>
    <scope>NUCLEOTIDE SEQUENCE [LARGE SCALE GENOMIC DNA]</scope>
    <source>
        <strain evidence="3 4">DHOB09</strain>
    </source>
</reference>